<gene>
    <name evidence="2" type="ORF">KYE46_13240</name>
</gene>
<name>A0A8F6TTY1_9RHOB</name>
<evidence type="ECO:0000313" key="3">
    <source>
        <dbReference type="Proteomes" id="UP000825009"/>
    </source>
</evidence>
<reference evidence="2 3" key="1">
    <citation type="submission" date="2021-07" db="EMBL/GenBank/DDBJ databases">
        <title>A novel Jannaschia species isolated from marine dinoflagellate Ceratoperidinium margalefii.</title>
        <authorList>
            <person name="Jiang Y."/>
            <person name="Li Z."/>
        </authorList>
    </citation>
    <scope>NUCLEOTIDE SEQUENCE [LARGE SCALE GENOMIC DNA]</scope>
    <source>
        <strain evidence="2 3">J12C1-MA-4</strain>
    </source>
</reference>
<keyword evidence="1" id="KW-1133">Transmembrane helix</keyword>
<protein>
    <submittedName>
        <fullName evidence="2">Uncharacterized protein</fullName>
    </submittedName>
</protein>
<keyword evidence="1" id="KW-0812">Transmembrane</keyword>
<keyword evidence="1" id="KW-0472">Membrane</keyword>
<accession>A0A8F6TTY1</accession>
<proteinExistence type="predicted"/>
<organism evidence="2 3">
    <name type="scientific">Gymnodinialimonas ceratoperidinii</name>
    <dbReference type="NCBI Taxonomy" id="2856823"/>
    <lineage>
        <taxon>Bacteria</taxon>
        <taxon>Pseudomonadati</taxon>
        <taxon>Pseudomonadota</taxon>
        <taxon>Alphaproteobacteria</taxon>
        <taxon>Rhodobacterales</taxon>
        <taxon>Paracoccaceae</taxon>
        <taxon>Gymnodinialimonas</taxon>
    </lineage>
</organism>
<dbReference type="AlphaFoldDB" id="A0A8F6TTY1"/>
<dbReference type="EMBL" id="CP079194">
    <property type="protein sequence ID" value="QXT38892.1"/>
    <property type="molecule type" value="Genomic_DNA"/>
</dbReference>
<keyword evidence="3" id="KW-1185">Reference proteome</keyword>
<evidence type="ECO:0000313" key="2">
    <source>
        <dbReference type="EMBL" id="QXT38892.1"/>
    </source>
</evidence>
<dbReference type="RefSeq" id="WP_219001088.1">
    <property type="nucleotide sequence ID" value="NZ_CP079194.1"/>
</dbReference>
<dbReference type="Proteomes" id="UP000825009">
    <property type="component" value="Chromosome"/>
</dbReference>
<evidence type="ECO:0000256" key="1">
    <source>
        <dbReference type="SAM" id="Phobius"/>
    </source>
</evidence>
<sequence length="82" mass="9145">MSEPRGVSGSRYLYAPFDAANAQIEANERVQQERWAALAFRLEAIELALQRLEKRLWLAVFGVVSVILAQGISQLLNMNVGV</sequence>
<dbReference type="KEGG" id="gce:KYE46_13240"/>
<feature type="transmembrane region" description="Helical" evidence="1">
    <location>
        <begin position="56"/>
        <end position="76"/>
    </location>
</feature>